<dbReference type="GO" id="GO:0005737">
    <property type="term" value="C:cytoplasm"/>
    <property type="evidence" value="ECO:0007669"/>
    <property type="project" value="TreeGrafter"/>
</dbReference>
<dbReference type="EMBL" id="CYKH01001289">
    <property type="protein sequence ID" value="CUG86409.1"/>
    <property type="molecule type" value="Genomic_DNA"/>
</dbReference>
<protein>
    <submittedName>
        <fullName evidence="3">DNA-J protein, putative</fullName>
    </submittedName>
</protein>
<dbReference type="AlphaFoldDB" id="A0A0S4J862"/>
<feature type="compositionally biased region" description="Low complexity" evidence="1">
    <location>
        <begin position="94"/>
        <end position="105"/>
    </location>
</feature>
<dbReference type="GO" id="GO:0051087">
    <property type="term" value="F:protein-folding chaperone binding"/>
    <property type="evidence" value="ECO:0007669"/>
    <property type="project" value="TreeGrafter"/>
</dbReference>
<evidence type="ECO:0000313" key="4">
    <source>
        <dbReference type="Proteomes" id="UP000051952"/>
    </source>
</evidence>
<keyword evidence="4" id="KW-1185">Reference proteome</keyword>
<evidence type="ECO:0000313" key="3">
    <source>
        <dbReference type="EMBL" id="CUG86409.1"/>
    </source>
</evidence>
<dbReference type="GO" id="GO:0044183">
    <property type="term" value="F:protein folding chaperone"/>
    <property type="evidence" value="ECO:0007669"/>
    <property type="project" value="TreeGrafter"/>
</dbReference>
<dbReference type="PROSITE" id="PS50076">
    <property type="entry name" value="DNAJ_2"/>
    <property type="match status" value="1"/>
</dbReference>
<sequence length="204" mass="22769">MPSVPTNLYDVLGVHPNASKDEIRRQYKRLALQYHPDKNIDGTPSEKQHAEVMFKLVSRAYEVLHDEARRRQYDLYGQEDDQQQAGGGGGGGAAASSSSSSGQHFRQSHPQHSHSSSSHRQQQEQQQRHSGDFPFDPFVSGMFGGMGGPSFFGHHHHHHHHPAFGGRGVRGGSGHPRHPFDMFSFTDPFELFERMMGREFGGVG</sequence>
<feature type="domain" description="J" evidence="2">
    <location>
        <begin position="7"/>
        <end position="77"/>
    </location>
</feature>
<dbReference type="CDD" id="cd06257">
    <property type="entry name" value="DnaJ"/>
    <property type="match status" value="1"/>
</dbReference>
<reference evidence="4" key="1">
    <citation type="submission" date="2015-09" db="EMBL/GenBank/DDBJ databases">
        <authorList>
            <consortium name="Pathogen Informatics"/>
        </authorList>
    </citation>
    <scope>NUCLEOTIDE SEQUENCE [LARGE SCALE GENOMIC DNA]</scope>
    <source>
        <strain evidence="4">Lake Konstanz</strain>
    </source>
</reference>
<evidence type="ECO:0000259" key="2">
    <source>
        <dbReference type="PROSITE" id="PS50076"/>
    </source>
</evidence>
<feature type="compositionally biased region" description="Low complexity" evidence="1">
    <location>
        <begin position="113"/>
        <end position="125"/>
    </location>
</feature>
<gene>
    <name evidence="3" type="ORF">BSAL_92985</name>
</gene>
<organism evidence="3 4">
    <name type="scientific">Bodo saltans</name>
    <name type="common">Flagellated protozoan</name>
    <dbReference type="NCBI Taxonomy" id="75058"/>
    <lineage>
        <taxon>Eukaryota</taxon>
        <taxon>Discoba</taxon>
        <taxon>Euglenozoa</taxon>
        <taxon>Kinetoplastea</taxon>
        <taxon>Metakinetoplastina</taxon>
        <taxon>Eubodonida</taxon>
        <taxon>Bodonidae</taxon>
        <taxon>Bodo</taxon>
    </lineage>
</organism>
<dbReference type="SMART" id="SM00271">
    <property type="entry name" value="DnaJ"/>
    <property type="match status" value="1"/>
</dbReference>
<dbReference type="PROSITE" id="PS00636">
    <property type="entry name" value="DNAJ_1"/>
    <property type="match status" value="1"/>
</dbReference>
<dbReference type="InterPro" id="IPR001623">
    <property type="entry name" value="DnaJ_domain"/>
</dbReference>
<dbReference type="InterPro" id="IPR036869">
    <property type="entry name" value="J_dom_sf"/>
</dbReference>
<feature type="region of interest" description="Disordered" evidence="1">
    <location>
        <begin position="80"/>
        <end position="137"/>
    </location>
</feature>
<proteinExistence type="predicted"/>
<dbReference type="OMA" id="RHSGDFP"/>
<accession>A0A0S4J862</accession>
<dbReference type="Pfam" id="PF00226">
    <property type="entry name" value="DnaJ"/>
    <property type="match status" value="1"/>
</dbReference>
<name>A0A0S4J862_BODSA</name>
<dbReference type="OrthoDB" id="445556at2759"/>
<dbReference type="PANTHER" id="PTHR43948">
    <property type="entry name" value="DNAJ HOMOLOG SUBFAMILY B"/>
    <property type="match status" value="1"/>
</dbReference>
<dbReference type="InterPro" id="IPR018253">
    <property type="entry name" value="DnaJ_domain_CS"/>
</dbReference>
<dbReference type="VEuPathDB" id="TriTrypDB:BSAL_92985"/>
<dbReference type="Gene3D" id="1.10.287.110">
    <property type="entry name" value="DnaJ domain"/>
    <property type="match status" value="1"/>
</dbReference>
<dbReference type="SUPFAM" id="SSF46565">
    <property type="entry name" value="Chaperone J-domain"/>
    <property type="match status" value="1"/>
</dbReference>
<dbReference type="GO" id="GO:0051082">
    <property type="term" value="F:unfolded protein binding"/>
    <property type="evidence" value="ECO:0007669"/>
    <property type="project" value="TreeGrafter"/>
</dbReference>
<dbReference type="PRINTS" id="PR00625">
    <property type="entry name" value="JDOMAIN"/>
</dbReference>
<feature type="non-terminal residue" evidence="3">
    <location>
        <position position="204"/>
    </location>
</feature>
<dbReference type="PANTHER" id="PTHR43948:SF10">
    <property type="entry name" value="MRJ, ISOFORM E"/>
    <property type="match status" value="1"/>
</dbReference>
<evidence type="ECO:0000256" key="1">
    <source>
        <dbReference type="SAM" id="MobiDB-lite"/>
    </source>
</evidence>
<dbReference type="Proteomes" id="UP000051952">
    <property type="component" value="Unassembled WGS sequence"/>
</dbReference>